<keyword evidence="4" id="KW-1185">Reference proteome</keyword>
<name>A0AAD8YHQ0_9STRA</name>
<evidence type="ECO:0000256" key="2">
    <source>
        <dbReference type="SAM" id="SignalP"/>
    </source>
</evidence>
<feature type="region of interest" description="Disordered" evidence="1">
    <location>
        <begin position="116"/>
        <end position="135"/>
    </location>
</feature>
<reference evidence="3" key="1">
    <citation type="submission" date="2023-06" db="EMBL/GenBank/DDBJ databases">
        <title>Survivors Of The Sea: Transcriptome response of Skeletonema marinoi to long-term dormancy.</title>
        <authorList>
            <person name="Pinder M.I.M."/>
            <person name="Kourtchenko O."/>
            <person name="Robertson E.K."/>
            <person name="Larsson T."/>
            <person name="Maumus F."/>
            <person name="Osuna-Cruz C.M."/>
            <person name="Vancaester E."/>
            <person name="Stenow R."/>
            <person name="Vandepoele K."/>
            <person name="Ploug H."/>
            <person name="Bruchert V."/>
            <person name="Godhe A."/>
            <person name="Topel M."/>
        </authorList>
    </citation>
    <scope>NUCLEOTIDE SEQUENCE</scope>
    <source>
        <strain evidence="3">R05AC</strain>
    </source>
</reference>
<feature type="chain" id="PRO_5041944642" evidence="2">
    <location>
        <begin position="23"/>
        <end position="328"/>
    </location>
</feature>
<evidence type="ECO:0000256" key="1">
    <source>
        <dbReference type="SAM" id="MobiDB-lite"/>
    </source>
</evidence>
<dbReference type="Proteomes" id="UP001224775">
    <property type="component" value="Unassembled WGS sequence"/>
</dbReference>
<evidence type="ECO:0000313" key="4">
    <source>
        <dbReference type="Proteomes" id="UP001224775"/>
    </source>
</evidence>
<evidence type="ECO:0000313" key="3">
    <source>
        <dbReference type="EMBL" id="KAK1745366.1"/>
    </source>
</evidence>
<gene>
    <name evidence="3" type="ORF">QTG54_003290</name>
</gene>
<protein>
    <submittedName>
        <fullName evidence="3">Uncharacterized protein</fullName>
    </submittedName>
</protein>
<comment type="caution">
    <text evidence="3">The sequence shown here is derived from an EMBL/GenBank/DDBJ whole genome shotgun (WGS) entry which is preliminary data.</text>
</comment>
<keyword evidence="2" id="KW-0732">Signal</keyword>
<dbReference type="AlphaFoldDB" id="A0AAD8YHQ0"/>
<accession>A0AAD8YHQ0</accession>
<organism evidence="3 4">
    <name type="scientific">Skeletonema marinoi</name>
    <dbReference type="NCBI Taxonomy" id="267567"/>
    <lineage>
        <taxon>Eukaryota</taxon>
        <taxon>Sar</taxon>
        <taxon>Stramenopiles</taxon>
        <taxon>Ochrophyta</taxon>
        <taxon>Bacillariophyta</taxon>
        <taxon>Coscinodiscophyceae</taxon>
        <taxon>Thalassiosirophycidae</taxon>
        <taxon>Thalassiosirales</taxon>
        <taxon>Skeletonemataceae</taxon>
        <taxon>Skeletonema</taxon>
        <taxon>Skeletonema marinoi-dohrnii complex</taxon>
    </lineage>
</organism>
<feature type="compositionally biased region" description="Polar residues" evidence="1">
    <location>
        <begin position="118"/>
        <end position="128"/>
    </location>
</feature>
<feature type="signal peptide" evidence="2">
    <location>
        <begin position="1"/>
        <end position="22"/>
    </location>
</feature>
<sequence length="328" mass="36964">MGKTSAAATATLLLKLCTSSYGQELPSAARKMDNQRRSLRSGMAADNFLKEGESQSEQLHTKISATAKKAAPQQNSFYDLDAFTAKEKDEMIDMIYSLRDSQDSIDWDAHRDNYEQAVKQSMSRSQQSSDEHAQPLATNRALQGGGDDFDGDVFDQYEYSKGNCPNSGSLGVPCAPDNLPFLCNKYNRDEGSFRECLSVCKPGFCCIHNAPPDLNWMAPNCNTDENCAQYNWCYIAWWKLQDTIGPALFLRIEQNADEWFDIDNEEVASDVTGDPFFQPFLLHFFGDIDEVIVDGTVEVVSEDGTVTSEFNADRIFLDEDYWDYKPEY</sequence>
<proteinExistence type="predicted"/>
<dbReference type="EMBL" id="JATAAI010000005">
    <property type="protein sequence ID" value="KAK1745366.1"/>
    <property type="molecule type" value="Genomic_DNA"/>
</dbReference>